<dbReference type="Proteomes" id="UP001303473">
    <property type="component" value="Unassembled WGS sequence"/>
</dbReference>
<evidence type="ECO:0000259" key="3">
    <source>
        <dbReference type="PROSITE" id="PS00498"/>
    </source>
</evidence>
<keyword evidence="5" id="KW-1185">Reference proteome</keyword>
<evidence type="ECO:0000313" key="4">
    <source>
        <dbReference type="EMBL" id="KAK3939373.1"/>
    </source>
</evidence>
<dbReference type="GO" id="GO:0046872">
    <property type="term" value="F:metal ion binding"/>
    <property type="evidence" value="ECO:0007669"/>
    <property type="project" value="UniProtKB-KW"/>
</dbReference>
<feature type="chain" id="PRO_5042903544" evidence="2">
    <location>
        <begin position="22"/>
        <end position="575"/>
    </location>
</feature>
<proteinExistence type="predicted"/>
<organism evidence="4 5">
    <name type="scientific">Diplogelasinospora grovesii</name>
    <dbReference type="NCBI Taxonomy" id="303347"/>
    <lineage>
        <taxon>Eukaryota</taxon>
        <taxon>Fungi</taxon>
        <taxon>Dikarya</taxon>
        <taxon>Ascomycota</taxon>
        <taxon>Pezizomycotina</taxon>
        <taxon>Sordariomycetes</taxon>
        <taxon>Sordariomycetidae</taxon>
        <taxon>Sordariales</taxon>
        <taxon>Diplogelasinosporaceae</taxon>
        <taxon>Diplogelasinospora</taxon>
    </lineage>
</organism>
<gene>
    <name evidence="4" type="ORF">QBC46DRAFT_263340</name>
</gene>
<dbReference type="GO" id="GO:0016491">
    <property type="term" value="F:oxidoreductase activity"/>
    <property type="evidence" value="ECO:0007669"/>
    <property type="project" value="InterPro"/>
</dbReference>
<dbReference type="InterPro" id="IPR002227">
    <property type="entry name" value="Tyrosinase_Cu-bd"/>
</dbReference>
<dbReference type="PRINTS" id="PR00092">
    <property type="entry name" value="TYROSINASE"/>
</dbReference>
<dbReference type="SUPFAM" id="SSF48056">
    <property type="entry name" value="Di-copper centre-containing domain"/>
    <property type="match status" value="1"/>
</dbReference>
<dbReference type="InterPro" id="IPR050316">
    <property type="entry name" value="Tyrosinase/Hemocyanin"/>
</dbReference>
<dbReference type="InterPro" id="IPR008922">
    <property type="entry name" value="Di-copper_centre_dom_sf"/>
</dbReference>
<keyword evidence="2" id="KW-0732">Signal</keyword>
<evidence type="ECO:0000313" key="5">
    <source>
        <dbReference type="Proteomes" id="UP001303473"/>
    </source>
</evidence>
<reference evidence="5" key="1">
    <citation type="journal article" date="2023" name="Mol. Phylogenet. Evol.">
        <title>Genome-scale phylogeny and comparative genomics of the fungal order Sordariales.</title>
        <authorList>
            <person name="Hensen N."/>
            <person name="Bonometti L."/>
            <person name="Westerberg I."/>
            <person name="Brannstrom I.O."/>
            <person name="Guillou S."/>
            <person name="Cros-Aarteil S."/>
            <person name="Calhoun S."/>
            <person name="Haridas S."/>
            <person name="Kuo A."/>
            <person name="Mondo S."/>
            <person name="Pangilinan J."/>
            <person name="Riley R."/>
            <person name="LaButti K."/>
            <person name="Andreopoulos B."/>
            <person name="Lipzen A."/>
            <person name="Chen C."/>
            <person name="Yan M."/>
            <person name="Daum C."/>
            <person name="Ng V."/>
            <person name="Clum A."/>
            <person name="Steindorff A."/>
            <person name="Ohm R.A."/>
            <person name="Martin F."/>
            <person name="Silar P."/>
            <person name="Natvig D.O."/>
            <person name="Lalanne C."/>
            <person name="Gautier V."/>
            <person name="Ament-Velasquez S.L."/>
            <person name="Kruys A."/>
            <person name="Hutchinson M.I."/>
            <person name="Powell A.J."/>
            <person name="Barry K."/>
            <person name="Miller A.N."/>
            <person name="Grigoriev I.V."/>
            <person name="Debuchy R."/>
            <person name="Gladieux P."/>
            <person name="Hiltunen Thoren M."/>
            <person name="Johannesson H."/>
        </authorList>
    </citation>
    <scope>NUCLEOTIDE SEQUENCE [LARGE SCALE GENOMIC DNA]</scope>
    <source>
        <strain evidence="5">CBS 340.73</strain>
    </source>
</reference>
<sequence length="575" mass="64170">MHLPFLLAAAGLAASQQTVVGIIPVVGLKTGVDPVTKQPPPRLNLNDLRNSGPAWDLYIQGLASFQRVPEYDERSFFRVGGIHGRPYIPYNGVAPVPGAPVDQGYCIHDEIIFATWHRPYVVLFEQLLSEHIHTIAAQYTGPEAVLYTQAADSWRQPYWDWAIDRALPDVVTSLNLTINTPNGTVTIPNPLLQYRFQTFPLNDTLFPLDCDFGIAKYPTSVRCPDPWTNKSNEDMASSYVGAVDLAAQVYNVYTRINTFECMASTAYDGTSFEDQHNEIHVALGCIHPPGHMANLVYSGYDPVFMLHHAAIDRHVALWQAIHYNNSMFNTTYTSTVGAYATAAGTNITNDSPLKPFYADAKGTFHTSESVKDVRDLGYTYPELLGQNNMTKEELRRRVISVVNRLYSNSTTAGVQKRTEGGREGKEYFVNIKVDKGEVKDLPAILNILVGERLAGRFVLPQIPSQGVVYTEISLGHALEAAKLASLDTKTVIPFLEREMRWELKQVRIPFHLCCVDFRLTRQYNGTLIPLSAIPSPEIQVLDQHVILPNTTDELPVYGKATFWPSITERVEARSA</sequence>
<feature type="signal peptide" evidence="2">
    <location>
        <begin position="1"/>
        <end position="21"/>
    </location>
</feature>
<dbReference type="EMBL" id="MU853812">
    <property type="protein sequence ID" value="KAK3939373.1"/>
    <property type="molecule type" value="Genomic_DNA"/>
</dbReference>
<feature type="domain" description="Tyrosinase copper-binding" evidence="3">
    <location>
        <begin position="301"/>
        <end position="312"/>
    </location>
</feature>
<comment type="caution">
    <text evidence="4">The sequence shown here is derived from an EMBL/GenBank/DDBJ whole genome shotgun (WGS) entry which is preliminary data.</text>
</comment>
<evidence type="ECO:0000256" key="2">
    <source>
        <dbReference type="SAM" id="SignalP"/>
    </source>
</evidence>
<protein>
    <submittedName>
        <fullName evidence="4">Domain, di-copper centre</fullName>
    </submittedName>
</protein>
<name>A0AAN6N6Z9_9PEZI</name>
<dbReference type="Pfam" id="PF00264">
    <property type="entry name" value="Tyrosinase"/>
    <property type="match status" value="1"/>
</dbReference>
<dbReference type="PANTHER" id="PTHR11474:SF131">
    <property type="entry name" value="TYROSINASE COPPER-BINDING DOMAIN-CONTAINING PROTEIN"/>
    <property type="match status" value="1"/>
</dbReference>
<dbReference type="PANTHER" id="PTHR11474">
    <property type="entry name" value="TYROSINASE FAMILY MEMBER"/>
    <property type="match status" value="1"/>
</dbReference>
<dbReference type="AlphaFoldDB" id="A0AAN6N6Z9"/>
<dbReference type="PROSITE" id="PS00498">
    <property type="entry name" value="TYROSINASE_2"/>
    <property type="match status" value="1"/>
</dbReference>
<accession>A0AAN6N6Z9</accession>
<dbReference type="Gene3D" id="1.10.1280.10">
    <property type="entry name" value="Di-copper center containing domain from catechol oxidase"/>
    <property type="match status" value="1"/>
</dbReference>
<keyword evidence="1" id="KW-0479">Metal-binding</keyword>
<evidence type="ECO:0000256" key="1">
    <source>
        <dbReference type="ARBA" id="ARBA00022723"/>
    </source>
</evidence>